<organism evidence="2">
    <name type="scientific">Blastocystis hominis</name>
    <dbReference type="NCBI Taxonomy" id="12968"/>
    <lineage>
        <taxon>Eukaryota</taxon>
        <taxon>Sar</taxon>
        <taxon>Stramenopiles</taxon>
        <taxon>Bigyra</taxon>
        <taxon>Opalozoa</taxon>
        <taxon>Opalinata</taxon>
        <taxon>Blastocystidae</taxon>
        <taxon>Blastocystis</taxon>
    </lineage>
</organism>
<name>D8LZ77_BLAHO</name>
<evidence type="ECO:0000313" key="2">
    <source>
        <dbReference type="EMBL" id="CBK21116.2"/>
    </source>
</evidence>
<dbReference type="RefSeq" id="XP_012895164.1">
    <property type="nucleotide sequence ID" value="XM_013039710.1"/>
</dbReference>
<gene>
    <name evidence="2" type="ORF">GSBLH_T00006246001</name>
</gene>
<feature type="compositionally biased region" description="Basic and acidic residues" evidence="1">
    <location>
        <begin position="91"/>
        <end position="103"/>
    </location>
</feature>
<dbReference type="GeneID" id="24922371"/>
<keyword evidence="3" id="KW-1185">Reference proteome</keyword>
<reference evidence="2" key="1">
    <citation type="submission" date="2010-02" db="EMBL/GenBank/DDBJ databases">
        <title>Sequencing and annotation of the Blastocystis hominis genome.</title>
        <authorList>
            <person name="Wincker P."/>
        </authorList>
    </citation>
    <scope>NUCLEOTIDE SEQUENCE</scope>
    <source>
        <strain evidence="2">Singapore isolate B</strain>
    </source>
</reference>
<dbReference type="InParanoid" id="D8LZ77"/>
<feature type="region of interest" description="Disordered" evidence="1">
    <location>
        <begin position="81"/>
        <end position="103"/>
    </location>
</feature>
<evidence type="ECO:0000313" key="3">
    <source>
        <dbReference type="Proteomes" id="UP000008312"/>
    </source>
</evidence>
<sequence>MLKDQKSLYESLKKEWSSLQWQNTDLSQKIAVLQSYASGHDHIDQKADKFVKDVIKQRNEFEQKYKDLKVELEQKNVELEQTKRSLSNEQKTSETLRKEQKESKLPPEFSSLIEECMNICLLAKFDKSKKMSSLKDIVDTLRLVRRGLASTLNLLRRENERLDLENKRVKEMCATSKKEDDKLHSKIREIIRIVQNQGKALKEFVVAFQALQRK</sequence>
<protein>
    <submittedName>
        <fullName evidence="2">Uncharacterized protein</fullName>
    </submittedName>
</protein>
<dbReference type="AlphaFoldDB" id="D8LZ77"/>
<dbReference type="OrthoDB" id="10626371at2759"/>
<dbReference type="Proteomes" id="UP000008312">
    <property type="component" value="Unassembled WGS sequence"/>
</dbReference>
<evidence type="ECO:0000256" key="1">
    <source>
        <dbReference type="SAM" id="MobiDB-lite"/>
    </source>
</evidence>
<accession>D8LZ77</accession>
<dbReference type="EMBL" id="FN668640">
    <property type="protein sequence ID" value="CBK21116.2"/>
    <property type="molecule type" value="Genomic_DNA"/>
</dbReference>
<proteinExistence type="predicted"/>